<keyword evidence="1" id="KW-0808">Transferase</keyword>
<dbReference type="CDD" id="cd02440">
    <property type="entry name" value="AdoMet_MTases"/>
    <property type="match status" value="1"/>
</dbReference>
<accession>A0A0X8X8I7</accession>
<dbReference type="RefSeq" id="WP_096408646.1">
    <property type="nucleotide sequence ID" value="NZ_AP017372.2"/>
</dbReference>
<dbReference type="Pfam" id="PF08241">
    <property type="entry name" value="Methyltransf_11"/>
    <property type="match status" value="1"/>
</dbReference>
<evidence type="ECO:0000259" key="2">
    <source>
        <dbReference type="Pfam" id="PF08241"/>
    </source>
</evidence>
<dbReference type="GO" id="GO:0008757">
    <property type="term" value="F:S-adenosylmethionine-dependent methyltransferase activity"/>
    <property type="evidence" value="ECO:0007669"/>
    <property type="project" value="InterPro"/>
</dbReference>
<protein>
    <submittedName>
        <fullName evidence="3">Methlytransferase</fullName>
    </submittedName>
</protein>
<gene>
    <name evidence="3" type="ORF">HH1059_08400</name>
</gene>
<dbReference type="Proteomes" id="UP000218890">
    <property type="component" value="Chromosome"/>
</dbReference>
<dbReference type="InterPro" id="IPR029063">
    <property type="entry name" value="SAM-dependent_MTases_sf"/>
</dbReference>
<evidence type="ECO:0000256" key="1">
    <source>
        <dbReference type="ARBA" id="ARBA00022679"/>
    </source>
</evidence>
<dbReference type="PANTHER" id="PTHR44068:SF11">
    <property type="entry name" value="GERANYL DIPHOSPHATE 2-C-METHYLTRANSFERASE"/>
    <property type="match status" value="1"/>
</dbReference>
<evidence type="ECO:0000313" key="4">
    <source>
        <dbReference type="Proteomes" id="UP000218890"/>
    </source>
</evidence>
<evidence type="ECO:0000313" key="3">
    <source>
        <dbReference type="EMBL" id="BAU57532.1"/>
    </source>
</evidence>
<dbReference type="Gene3D" id="3.40.50.150">
    <property type="entry name" value="Vaccinia Virus protein VP39"/>
    <property type="match status" value="1"/>
</dbReference>
<organism evidence="3 4">
    <name type="scientific">Halorhodospira halochloris</name>
    <name type="common">Ectothiorhodospira halochloris</name>
    <dbReference type="NCBI Taxonomy" id="1052"/>
    <lineage>
        <taxon>Bacteria</taxon>
        <taxon>Pseudomonadati</taxon>
        <taxon>Pseudomonadota</taxon>
        <taxon>Gammaproteobacteria</taxon>
        <taxon>Chromatiales</taxon>
        <taxon>Ectothiorhodospiraceae</taxon>
        <taxon>Halorhodospira</taxon>
    </lineage>
</organism>
<name>A0A0X8X8I7_HALHR</name>
<proteinExistence type="predicted"/>
<dbReference type="InterPro" id="IPR050447">
    <property type="entry name" value="Erg6_SMT_methyltransf"/>
</dbReference>
<dbReference type="PANTHER" id="PTHR44068">
    <property type="entry name" value="ZGC:194242"/>
    <property type="match status" value="1"/>
</dbReference>
<reference evidence="3" key="1">
    <citation type="submission" date="2016-02" db="EMBL/GenBank/DDBJ databases">
        <title>Halorhodospira halochloris DSM-1059 complete genome, version 2.</title>
        <authorList>
            <person name="Tsukatani Y."/>
        </authorList>
    </citation>
    <scope>NUCLEOTIDE SEQUENCE</scope>
    <source>
        <strain evidence="3">DSM 1059</strain>
    </source>
</reference>
<keyword evidence="4" id="KW-1185">Reference proteome</keyword>
<feature type="domain" description="Methyltransferase type 11" evidence="2">
    <location>
        <begin position="74"/>
        <end position="172"/>
    </location>
</feature>
<dbReference type="OrthoDB" id="9772751at2"/>
<dbReference type="SUPFAM" id="SSF53335">
    <property type="entry name" value="S-adenosyl-L-methionine-dependent methyltransferases"/>
    <property type="match status" value="1"/>
</dbReference>
<dbReference type="InterPro" id="IPR013216">
    <property type="entry name" value="Methyltransf_11"/>
</dbReference>
<sequence length="291" mass="32824">MSRTRQYMSWILNPFHAPQVEELYDMLSTGSATAQGLYLNLGYWREAESIDQASDALAALLADAVAMGPEDVVVDVGFGFADQDIFWAQHYQPRKIIGLNVTPSQVKLAQQRVKDHHLEGQIDLREGSATQMPLEDNSADCVLALESAFHFRSREKFFREALRVLRPGGLLATADIVPTPPAPLALERLKQRITWGWAARKFAMAKENAYPRDIYRQMLDACGFEEFSVQSIRDDVYAPLHYWLRANPQALERLHFAARMAARLSLRASAQTAYAGLDYVLARGRKPEGRL</sequence>
<dbReference type="AlphaFoldDB" id="A0A0X8X8I7"/>
<dbReference type="KEGG" id="hhk:HH1059_08400"/>
<dbReference type="EMBL" id="AP017372">
    <property type="protein sequence ID" value="BAU57532.1"/>
    <property type="molecule type" value="Genomic_DNA"/>
</dbReference>